<dbReference type="AlphaFoldDB" id="A0A2Z2NSD6"/>
<gene>
    <name evidence="2" type="ORF">IMCC3135_01865</name>
</gene>
<dbReference type="EMBL" id="CP018632">
    <property type="protein sequence ID" value="ASJ70487.1"/>
    <property type="molecule type" value="Genomic_DNA"/>
</dbReference>
<sequence>MRSVGLCSLLLGCLLILGCDDSSDGKPNEISDDSPGESTSGEVNGGLSGKIISTYRFRPYQFDLASGAATEISLFSTYDLIEDLEANSGGDKPSAEYNYFTASSNPANQGYVEVLYDCYRGPTRSCVSIYDENFIAVRRIVTEAWYQKPAKLSDSGKYVVMSDRYGTFNDIALIQIMDVSLGRVADSIEMPDVSKDDDKRADHAVTEWGINDELIFSIPSDERPTIYVTAPGTTEIERKITLPRSFSGFVRSLDMHPDGEQLLIGYGGNTDGLVEQNGLALVLNLSDLSVRIPAIDYADANRSPIGENFKSQFINPIWSPDGTQIMILNLFSIGGSALTPSVIYADGTTVVNPYLVINDNLIVIPAGSDRLVINNADDTYSDSVKIAVFEDVVDSRRRLSTRWRGDQFKEEFFSWIP</sequence>
<proteinExistence type="predicted"/>
<dbReference type="Proteomes" id="UP000250079">
    <property type="component" value="Chromosome"/>
</dbReference>
<evidence type="ECO:0000313" key="2">
    <source>
        <dbReference type="EMBL" id="ASJ70487.1"/>
    </source>
</evidence>
<dbReference type="SUPFAM" id="SSF82171">
    <property type="entry name" value="DPP6 N-terminal domain-like"/>
    <property type="match status" value="1"/>
</dbReference>
<dbReference type="RefSeq" id="WP_157735707.1">
    <property type="nucleotide sequence ID" value="NZ_CP018632.1"/>
</dbReference>
<dbReference type="PROSITE" id="PS51257">
    <property type="entry name" value="PROKAR_LIPOPROTEIN"/>
    <property type="match status" value="1"/>
</dbReference>
<dbReference type="OrthoDB" id="9815657at2"/>
<accession>A0A2Z2NSD6</accession>
<organism evidence="2 3">
    <name type="scientific">Granulosicoccus antarcticus IMCC3135</name>
    <dbReference type="NCBI Taxonomy" id="1192854"/>
    <lineage>
        <taxon>Bacteria</taxon>
        <taxon>Pseudomonadati</taxon>
        <taxon>Pseudomonadota</taxon>
        <taxon>Gammaproteobacteria</taxon>
        <taxon>Chromatiales</taxon>
        <taxon>Granulosicoccaceae</taxon>
        <taxon>Granulosicoccus</taxon>
    </lineage>
</organism>
<name>A0A2Z2NSD6_9GAMM</name>
<evidence type="ECO:0000256" key="1">
    <source>
        <dbReference type="SAM" id="MobiDB-lite"/>
    </source>
</evidence>
<protein>
    <submittedName>
        <fullName evidence="2">Uncharacterized protein</fullName>
    </submittedName>
</protein>
<reference evidence="2 3" key="1">
    <citation type="submission" date="2016-12" db="EMBL/GenBank/DDBJ databases">
        <authorList>
            <person name="Song W.-J."/>
            <person name="Kurnit D.M."/>
        </authorList>
    </citation>
    <scope>NUCLEOTIDE SEQUENCE [LARGE SCALE GENOMIC DNA]</scope>
    <source>
        <strain evidence="2 3">IMCC3135</strain>
    </source>
</reference>
<keyword evidence="3" id="KW-1185">Reference proteome</keyword>
<evidence type="ECO:0000313" key="3">
    <source>
        <dbReference type="Proteomes" id="UP000250079"/>
    </source>
</evidence>
<feature type="region of interest" description="Disordered" evidence="1">
    <location>
        <begin position="26"/>
        <end position="45"/>
    </location>
</feature>
<dbReference type="KEGG" id="gai:IMCC3135_01865"/>